<dbReference type="PANTHER" id="PTHR42912">
    <property type="entry name" value="METHYLTRANSFERASE"/>
    <property type="match status" value="1"/>
</dbReference>
<evidence type="ECO:0000313" key="2">
    <source>
        <dbReference type="EMBL" id="SIN82496.1"/>
    </source>
</evidence>
<dbReference type="RefSeq" id="WP_074254932.1">
    <property type="nucleotide sequence ID" value="NZ_FSRL01000001.1"/>
</dbReference>
<sequence>MKIEAVSNTYKRWAPVYDSTFGAVTNAGRKRATSYVTERGGDVLEVGVGTGLALPLYGPGVRVTGIDFSPEMLAKAERRVQEEGLSRVVALRQMDARELDFPDASFDYVSAMHVLSVVPEPERVMREIARVLRPGGQVLIVNHFAADKGVLGLVERAIAPLEGLIGWHSDFPISRVLGAQGLVEVERDSLPPMRIMSWLVLEKQG</sequence>
<proteinExistence type="predicted"/>
<dbReference type="InterPro" id="IPR050508">
    <property type="entry name" value="Methyltransf_Superfamily"/>
</dbReference>
<dbReference type="InterPro" id="IPR013216">
    <property type="entry name" value="Methyltransf_11"/>
</dbReference>
<evidence type="ECO:0000259" key="1">
    <source>
        <dbReference type="Pfam" id="PF08241"/>
    </source>
</evidence>
<keyword evidence="3" id="KW-1185">Reference proteome</keyword>
<organism evidence="2 3">
    <name type="scientific">Vannielia litorea</name>
    <dbReference type="NCBI Taxonomy" id="1217970"/>
    <lineage>
        <taxon>Bacteria</taxon>
        <taxon>Pseudomonadati</taxon>
        <taxon>Pseudomonadota</taxon>
        <taxon>Alphaproteobacteria</taxon>
        <taxon>Rhodobacterales</taxon>
        <taxon>Paracoccaceae</taxon>
        <taxon>Vannielia</taxon>
    </lineage>
</organism>
<evidence type="ECO:0000313" key="3">
    <source>
        <dbReference type="Proteomes" id="UP000184932"/>
    </source>
</evidence>
<dbReference type="InterPro" id="IPR029063">
    <property type="entry name" value="SAM-dependent_MTases_sf"/>
</dbReference>
<dbReference type="Pfam" id="PF08241">
    <property type="entry name" value="Methyltransf_11"/>
    <property type="match status" value="1"/>
</dbReference>
<keyword evidence="2" id="KW-0489">Methyltransferase</keyword>
<dbReference type="EMBL" id="FSRL01000001">
    <property type="protein sequence ID" value="SIN82496.1"/>
    <property type="molecule type" value="Genomic_DNA"/>
</dbReference>
<dbReference type="GO" id="GO:0008757">
    <property type="term" value="F:S-adenosylmethionine-dependent methyltransferase activity"/>
    <property type="evidence" value="ECO:0007669"/>
    <property type="project" value="InterPro"/>
</dbReference>
<name>A0A1N6EHM5_9RHOB</name>
<dbReference type="CDD" id="cd02440">
    <property type="entry name" value="AdoMet_MTases"/>
    <property type="match status" value="1"/>
</dbReference>
<accession>A0A1N6EHM5</accession>
<dbReference type="AlphaFoldDB" id="A0A1N6EHM5"/>
<dbReference type="STRING" id="1217970.SAMN05444002_0792"/>
<protein>
    <submittedName>
        <fullName evidence="2">Phosphatidylethanolamine N-methyltransferase /phosphatidyl-N-methylethanolamine N-methyltransferase</fullName>
    </submittedName>
</protein>
<feature type="domain" description="Methyltransferase type 11" evidence="1">
    <location>
        <begin position="44"/>
        <end position="140"/>
    </location>
</feature>
<dbReference type="Proteomes" id="UP000184932">
    <property type="component" value="Unassembled WGS sequence"/>
</dbReference>
<dbReference type="OrthoDB" id="8153637at2"/>
<dbReference type="Gene3D" id="3.40.50.150">
    <property type="entry name" value="Vaccinia Virus protein VP39"/>
    <property type="match status" value="1"/>
</dbReference>
<keyword evidence="2" id="KW-0808">Transferase</keyword>
<dbReference type="SUPFAM" id="SSF53335">
    <property type="entry name" value="S-adenosyl-L-methionine-dependent methyltransferases"/>
    <property type="match status" value="1"/>
</dbReference>
<dbReference type="GO" id="GO:0032259">
    <property type="term" value="P:methylation"/>
    <property type="evidence" value="ECO:0007669"/>
    <property type="project" value="UniProtKB-KW"/>
</dbReference>
<gene>
    <name evidence="2" type="ORF">SAMN05444002_0792</name>
</gene>
<reference evidence="3" key="1">
    <citation type="submission" date="2016-11" db="EMBL/GenBank/DDBJ databases">
        <authorList>
            <person name="Varghese N."/>
            <person name="Submissions S."/>
        </authorList>
    </citation>
    <scope>NUCLEOTIDE SEQUENCE [LARGE SCALE GENOMIC DNA]</scope>
    <source>
        <strain evidence="3">DSM 29440</strain>
    </source>
</reference>